<reference evidence="3" key="1">
    <citation type="submission" date="2019-12" db="EMBL/GenBank/DDBJ databases">
        <authorList>
            <person name="Scholes J."/>
        </authorList>
    </citation>
    <scope>NUCLEOTIDE SEQUENCE</scope>
</reference>
<comment type="similarity">
    <text evidence="1">Belongs to the QWRF family.</text>
</comment>
<dbReference type="GO" id="GO:0008017">
    <property type="term" value="F:microtubule binding"/>
    <property type="evidence" value="ECO:0007669"/>
    <property type="project" value="TreeGrafter"/>
</dbReference>
<evidence type="ECO:0000256" key="1">
    <source>
        <dbReference type="ARBA" id="ARBA00010016"/>
    </source>
</evidence>
<feature type="compositionally biased region" description="Basic residues" evidence="2">
    <location>
        <begin position="65"/>
        <end position="80"/>
    </location>
</feature>
<keyword evidence="4" id="KW-1185">Reference proteome</keyword>
<protein>
    <submittedName>
        <fullName evidence="3">QWRF motif-containing protein 3</fullName>
    </submittedName>
</protein>
<dbReference type="GO" id="GO:0005737">
    <property type="term" value="C:cytoplasm"/>
    <property type="evidence" value="ECO:0007669"/>
    <property type="project" value="TreeGrafter"/>
</dbReference>
<feature type="compositionally biased region" description="Polar residues" evidence="2">
    <location>
        <begin position="50"/>
        <end position="61"/>
    </location>
</feature>
<evidence type="ECO:0000313" key="3">
    <source>
        <dbReference type="EMBL" id="CAA0825100.1"/>
    </source>
</evidence>
<gene>
    <name evidence="3" type="ORF">SHERM_21885</name>
</gene>
<dbReference type="PANTHER" id="PTHR31807:SF31">
    <property type="entry name" value="QWRF MOTIF PROTEIN (DUF566)-RELATED"/>
    <property type="match status" value="1"/>
</dbReference>
<feature type="compositionally biased region" description="Low complexity" evidence="2">
    <location>
        <begin position="33"/>
        <end position="49"/>
    </location>
</feature>
<dbReference type="PANTHER" id="PTHR31807">
    <property type="entry name" value="AUGMIN FAMILY MEMBER"/>
    <property type="match status" value="1"/>
</dbReference>
<name>A0A9N7N7X8_STRHE</name>
<accession>A0A9N7N7X8</accession>
<feature type="compositionally biased region" description="Polar residues" evidence="2">
    <location>
        <begin position="93"/>
        <end position="103"/>
    </location>
</feature>
<dbReference type="OrthoDB" id="774923at2759"/>
<feature type="region of interest" description="Disordered" evidence="2">
    <location>
        <begin position="186"/>
        <end position="244"/>
    </location>
</feature>
<feature type="region of interest" description="Disordered" evidence="2">
    <location>
        <begin position="263"/>
        <end position="286"/>
    </location>
</feature>
<proteinExistence type="inferred from homology"/>
<dbReference type="GO" id="GO:0051225">
    <property type="term" value="P:spindle assembly"/>
    <property type="evidence" value="ECO:0007669"/>
    <property type="project" value="TreeGrafter"/>
</dbReference>
<sequence length="353" mass="38308">MSSHGGAPATSDRPSSPQPKKPKSREVSSRFLSQAAPSAAAANSSYSSSDVGNQSPNSTLIFSPRQKHKQPPANYSRKHKSYENSGFFRGLWPSSSPNPSTIAAKSGDRSLTRQKSCTEFSRFDDRKIQISNLPAKGNQKPCLGGSMRYTEKPIKFDEKSDENVLIAPGRLLIDTELLLGSDELRNSGRMSCETPAGGKYSAASYMSPTLSSRKHGVEPSRSRRWSADSGPNQKPVVSSSECNNNHNSYFSSSSKVLNFKNATKKTDGNRAQSGSGKSKSSEEKGKMKSILSLGIGLLKGKKPVSSLSPFGPGSSYDVHQLKLLHNRLMQLRFINARAKTVNGNVFKQVEVCI</sequence>
<dbReference type="InterPro" id="IPR007573">
    <property type="entry name" value="QWRF"/>
</dbReference>
<dbReference type="Pfam" id="PF04484">
    <property type="entry name" value="QWRF"/>
    <property type="match status" value="1"/>
</dbReference>
<dbReference type="GO" id="GO:0005880">
    <property type="term" value="C:nuclear microtubule"/>
    <property type="evidence" value="ECO:0007669"/>
    <property type="project" value="TreeGrafter"/>
</dbReference>
<comment type="caution">
    <text evidence="3">The sequence shown here is derived from an EMBL/GenBank/DDBJ whole genome shotgun (WGS) entry which is preliminary data.</text>
</comment>
<organism evidence="3 4">
    <name type="scientific">Striga hermonthica</name>
    <name type="common">Purple witchweed</name>
    <name type="synonym">Buchnera hermonthica</name>
    <dbReference type="NCBI Taxonomy" id="68872"/>
    <lineage>
        <taxon>Eukaryota</taxon>
        <taxon>Viridiplantae</taxon>
        <taxon>Streptophyta</taxon>
        <taxon>Embryophyta</taxon>
        <taxon>Tracheophyta</taxon>
        <taxon>Spermatophyta</taxon>
        <taxon>Magnoliopsida</taxon>
        <taxon>eudicotyledons</taxon>
        <taxon>Gunneridae</taxon>
        <taxon>Pentapetalae</taxon>
        <taxon>asterids</taxon>
        <taxon>lamiids</taxon>
        <taxon>Lamiales</taxon>
        <taxon>Orobanchaceae</taxon>
        <taxon>Buchnereae</taxon>
        <taxon>Striga</taxon>
    </lineage>
</organism>
<evidence type="ECO:0000256" key="2">
    <source>
        <dbReference type="SAM" id="MobiDB-lite"/>
    </source>
</evidence>
<dbReference type="Proteomes" id="UP001153555">
    <property type="component" value="Unassembled WGS sequence"/>
</dbReference>
<dbReference type="EMBL" id="CACSLK010026072">
    <property type="protein sequence ID" value="CAA0825100.1"/>
    <property type="molecule type" value="Genomic_DNA"/>
</dbReference>
<evidence type="ECO:0000313" key="4">
    <source>
        <dbReference type="Proteomes" id="UP001153555"/>
    </source>
</evidence>
<feature type="region of interest" description="Disordered" evidence="2">
    <location>
        <begin position="1"/>
        <end position="118"/>
    </location>
</feature>
<dbReference type="AlphaFoldDB" id="A0A9N7N7X8"/>
<feature type="compositionally biased region" description="Polar residues" evidence="2">
    <location>
        <begin position="229"/>
        <end position="242"/>
    </location>
</feature>